<comment type="caution">
    <text evidence="2">The sequence shown here is derived from an EMBL/GenBank/DDBJ whole genome shotgun (WGS) entry which is preliminary data.</text>
</comment>
<organism evidence="2 3">
    <name type="scientific">Pseudonocardia alaniniphila</name>
    <dbReference type="NCBI Taxonomy" id="75291"/>
    <lineage>
        <taxon>Bacteria</taxon>
        <taxon>Bacillati</taxon>
        <taxon>Actinomycetota</taxon>
        <taxon>Actinomycetes</taxon>
        <taxon>Pseudonocardiales</taxon>
        <taxon>Pseudonocardiaceae</taxon>
        <taxon>Pseudonocardia</taxon>
    </lineage>
</organism>
<evidence type="ECO:0000313" key="2">
    <source>
        <dbReference type="EMBL" id="MCH6171392.1"/>
    </source>
</evidence>
<keyword evidence="3" id="KW-1185">Reference proteome</keyword>
<dbReference type="EMBL" id="JAKXMK010000042">
    <property type="protein sequence ID" value="MCH6171392.1"/>
    <property type="molecule type" value="Genomic_DNA"/>
</dbReference>
<accession>A0ABS9TS54</accession>
<feature type="compositionally biased region" description="Basic residues" evidence="1">
    <location>
        <begin position="62"/>
        <end position="91"/>
    </location>
</feature>
<feature type="region of interest" description="Disordered" evidence="1">
    <location>
        <begin position="61"/>
        <end position="91"/>
    </location>
</feature>
<dbReference type="Proteomes" id="UP001299970">
    <property type="component" value="Unassembled WGS sequence"/>
</dbReference>
<name>A0ABS9TS54_9PSEU</name>
<evidence type="ECO:0000313" key="3">
    <source>
        <dbReference type="Proteomes" id="UP001299970"/>
    </source>
</evidence>
<evidence type="ECO:0000256" key="1">
    <source>
        <dbReference type="SAM" id="MobiDB-lite"/>
    </source>
</evidence>
<gene>
    <name evidence="2" type="ORF">MMF94_37355</name>
</gene>
<reference evidence="2 3" key="1">
    <citation type="submission" date="2022-03" db="EMBL/GenBank/DDBJ databases">
        <title>Pseudonocardia alaer sp. nov., a novel actinomycete isolated from reed forest soil.</title>
        <authorList>
            <person name="Wang L."/>
        </authorList>
    </citation>
    <scope>NUCLEOTIDE SEQUENCE [LARGE SCALE GENOMIC DNA]</scope>
    <source>
        <strain evidence="2 3">Y-16303</strain>
    </source>
</reference>
<protein>
    <submittedName>
        <fullName evidence="2">Uncharacterized protein</fullName>
    </submittedName>
</protein>
<sequence length="91" mass="10353">MASGSHGERPVGWFLARAFGARELAIALATLLGPTYRPRAGLRLGMIADTADVASILARTTAARHRGRGRARDRWRRRTLRHSRRRRPRRR</sequence>
<proteinExistence type="predicted"/>
<dbReference type="RefSeq" id="WP_241042196.1">
    <property type="nucleotide sequence ID" value="NZ_BAAAJF010000048.1"/>
</dbReference>